<feature type="compositionally biased region" description="Low complexity" evidence="1">
    <location>
        <begin position="197"/>
        <end position="207"/>
    </location>
</feature>
<name>G8WU92_STREN</name>
<organism evidence="3 4">
    <name type="scientific">Streptantibioticus cattleyicolor (strain ATCC 35852 / DSM 46488 / JCM 4925 / NBRC 14057 / NRRL 8057)</name>
    <name type="common">Streptomyces cattleya</name>
    <dbReference type="NCBI Taxonomy" id="1003195"/>
    <lineage>
        <taxon>Bacteria</taxon>
        <taxon>Bacillati</taxon>
        <taxon>Actinomycetota</taxon>
        <taxon>Actinomycetes</taxon>
        <taxon>Kitasatosporales</taxon>
        <taxon>Streptomycetaceae</taxon>
        <taxon>Streptantibioticus</taxon>
    </lineage>
</organism>
<dbReference type="Proteomes" id="UP000007842">
    <property type="component" value="Chromosome"/>
</dbReference>
<dbReference type="Pfam" id="PF25547">
    <property type="entry name" value="WXG100_2"/>
    <property type="match status" value="1"/>
</dbReference>
<evidence type="ECO:0000313" key="3">
    <source>
        <dbReference type="EMBL" id="AEW95390.1"/>
    </source>
</evidence>
<dbReference type="KEGG" id="scy:SCATT_30190"/>
<sequence length="274" mass="29580">MVDAFYFVGLPWPGVDEDELRGWAKDLRAFADEITQISRLSHDAVQELSGSSESAFVRTMARRWDGHHAQITAMREPMHVFAAALEDAAVAVEVQKGVVIGAAVTLATAVIATQGEALVTFGLAEGEVPLEVAVAKTAIKFALQELEAKLLGMLVDKSAEEVSDHVGRSVAKLLTGGVGVAMEGYALKVDTQGLRRTAATVRTQAARRAPHRSDRHRQEPRQGRPDHRGQGPAARGGGAAHGRSGHRPPRGGHPQHQPPDERQLQPSRRPDHLR</sequence>
<evidence type="ECO:0000313" key="4">
    <source>
        <dbReference type="Proteomes" id="UP000007842"/>
    </source>
</evidence>
<feature type="compositionally biased region" description="Basic and acidic residues" evidence="1">
    <location>
        <begin position="216"/>
        <end position="229"/>
    </location>
</feature>
<proteinExistence type="predicted"/>
<evidence type="ECO:0000256" key="1">
    <source>
        <dbReference type="SAM" id="MobiDB-lite"/>
    </source>
</evidence>
<dbReference type="eggNOG" id="COG3170">
    <property type="taxonomic scope" value="Bacteria"/>
</dbReference>
<feature type="region of interest" description="Disordered" evidence="1">
    <location>
        <begin position="197"/>
        <end position="274"/>
    </location>
</feature>
<evidence type="ECO:0000259" key="2">
    <source>
        <dbReference type="Pfam" id="PF25547"/>
    </source>
</evidence>
<dbReference type="InterPro" id="IPR057746">
    <property type="entry name" value="CpnT-like_N"/>
</dbReference>
<accession>G8WU92</accession>
<reference evidence="4" key="1">
    <citation type="submission" date="2011-12" db="EMBL/GenBank/DDBJ databases">
        <title>Complete genome sequence of Streptomyces cattleya strain DSM 46488.</title>
        <authorList>
            <person name="Ou H.-Y."/>
            <person name="Li P."/>
            <person name="Zhao C."/>
            <person name="O'Hagan D."/>
            <person name="Deng Z."/>
        </authorList>
    </citation>
    <scope>NUCLEOTIDE SEQUENCE [LARGE SCALE GENOMIC DNA]</scope>
    <source>
        <strain evidence="4">ATCC 35852 / DSM 46488 / JCM 4925 / NBRC 14057 / NRRL 8057</strain>
    </source>
</reference>
<dbReference type="EMBL" id="CP003219">
    <property type="protein sequence ID" value="AEW95390.1"/>
    <property type="molecule type" value="Genomic_DNA"/>
</dbReference>
<dbReference type="AlphaFoldDB" id="G8WU92"/>
<feature type="domain" description="Outer membrane channel protein CpnT-like N-terminal" evidence="2">
    <location>
        <begin position="11"/>
        <end position="118"/>
    </location>
</feature>
<protein>
    <recommendedName>
        <fullName evidence="2">Outer membrane channel protein CpnT-like N-terminal domain-containing protein</fullName>
    </recommendedName>
</protein>
<dbReference type="PATRIC" id="fig|1003195.29.peg.3016"/>
<feature type="compositionally biased region" description="Basic and acidic residues" evidence="1">
    <location>
        <begin position="258"/>
        <end position="274"/>
    </location>
</feature>
<keyword evidence="4" id="KW-1185">Reference proteome</keyword>
<gene>
    <name evidence="3" type="ordered locus">SCATT_30190</name>
</gene>
<dbReference type="HOGENOM" id="CLU_1015317_0_0_11"/>
<dbReference type="STRING" id="1003195.SCATT_30190"/>